<protein>
    <submittedName>
        <fullName evidence="2">Uncharacterized protein</fullName>
    </submittedName>
</protein>
<gene>
    <name evidence="2" type="ORF">PHLGIDRAFT_247224</name>
</gene>
<evidence type="ECO:0000313" key="2">
    <source>
        <dbReference type="EMBL" id="KIP03240.1"/>
    </source>
</evidence>
<dbReference type="HOGENOM" id="CLU_2197891_0_0_1"/>
<organism evidence="2 3">
    <name type="scientific">Phlebiopsis gigantea (strain 11061_1 CR5-6)</name>
    <name type="common">White-rot fungus</name>
    <name type="synonym">Peniophora gigantea</name>
    <dbReference type="NCBI Taxonomy" id="745531"/>
    <lineage>
        <taxon>Eukaryota</taxon>
        <taxon>Fungi</taxon>
        <taxon>Dikarya</taxon>
        <taxon>Basidiomycota</taxon>
        <taxon>Agaricomycotina</taxon>
        <taxon>Agaricomycetes</taxon>
        <taxon>Polyporales</taxon>
        <taxon>Phanerochaetaceae</taxon>
        <taxon>Phlebiopsis</taxon>
    </lineage>
</organism>
<proteinExistence type="predicted"/>
<name>A0A0C3S4Y7_PHLG1</name>
<dbReference type="EMBL" id="KN840626">
    <property type="protein sequence ID" value="KIP03240.1"/>
    <property type="molecule type" value="Genomic_DNA"/>
</dbReference>
<evidence type="ECO:0000313" key="3">
    <source>
        <dbReference type="Proteomes" id="UP000053257"/>
    </source>
</evidence>
<accession>A0A0C3S4Y7</accession>
<dbReference type="AlphaFoldDB" id="A0A0C3S4Y7"/>
<feature type="region of interest" description="Disordered" evidence="1">
    <location>
        <begin position="46"/>
        <end position="68"/>
    </location>
</feature>
<reference evidence="2 3" key="1">
    <citation type="journal article" date="2014" name="PLoS Genet.">
        <title>Analysis of the Phlebiopsis gigantea genome, transcriptome and secretome provides insight into its pioneer colonization strategies of wood.</title>
        <authorList>
            <person name="Hori C."/>
            <person name="Ishida T."/>
            <person name="Igarashi K."/>
            <person name="Samejima M."/>
            <person name="Suzuki H."/>
            <person name="Master E."/>
            <person name="Ferreira P."/>
            <person name="Ruiz-Duenas F.J."/>
            <person name="Held B."/>
            <person name="Canessa P."/>
            <person name="Larrondo L.F."/>
            <person name="Schmoll M."/>
            <person name="Druzhinina I.S."/>
            <person name="Kubicek C.P."/>
            <person name="Gaskell J.A."/>
            <person name="Kersten P."/>
            <person name="St John F."/>
            <person name="Glasner J."/>
            <person name="Sabat G."/>
            <person name="Splinter BonDurant S."/>
            <person name="Syed K."/>
            <person name="Yadav J."/>
            <person name="Mgbeahuruike A.C."/>
            <person name="Kovalchuk A."/>
            <person name="Asiegbu F.O."/>
            <person name="Lackner G."/>
            <person name="Hoffmeister D."/>
            <person name="Rencoret J."/>
            <person name="Gutierrez A."/>
            <person name="Sun H."/>
            <person name="Lindquist E."/>
            <person name="Barry K."/>
            <person name="Riley R."/>
            <person name="Grigoriev I.V."/>
            <person name="Henrissat B."/>
            <person name="Kues U."/>
            <person name="Berka R.M."/>
            <person name="Martinez A.T."/>
            <person name="Covert S.F."/>
            <person name="Blanchette R.A."/>
            <person name="Cullen D."/>
        </authorList>
    </citation>
    <scope>NUCLEOTIDE SEQUENCE [LARGE SCALE GENOMIC DNA]</scope>
    <source>
        <strain evidence="2 3">11061_1 CR5-6</strain>
    </source>
</reference>
<sequence length="108" mass="11158">MCSHALSATFYSASPSAGTRRLHMQIDDVGELATEFSSPRALVCTAGANPNAPTPRSRAPSLSALHGPRNGSKIGTTLHVIPAILLMSCAHVPDITPSHAPASFGIDV</sequence>
<dbReference type="Proteomes" id="UP000053257">
    <property type="component" value="Unassembled WGS sequence"/>
</dbReference>
<evidence type="ECO:0000256" key="1">
    <source>
        <dbReference type="SAM" id="MobiDB-lite"/>
    </source>
</evidence>
<keyword evidence="3" id="KW-1185">Reference proteome</keyword>